<dbReference type="PROSITE" id="PS01047">
    <property type="entry name" value="HMA_1"/>
    <property type="match status" value="1"/>
</dbReference>
<dbReference type="FunFam" id="3.30.70.100:FF:000001">
    <property type="entry name" value="ATPase copper transporting beta"/>
    <property type="match status" value="1"/>
</dbReference>
<evidence type="ECO:0000313" key="8">
    <source>
        <dbReference type="EMBL" id="KEK21778.1"/>
    </source>
</evidence>
<keyword evidence="9" id="KW-1185">Reference proteome</keyword>
<evidence type="ECO:0000259" key="7">
    <source>
        <dbReference type="PROSITE" id="PS50846"/>
    </source>
</evidence>
<dbReference type="AlphaFoldDB" id="A0A073KHG6"/>
<comment type="subcellular location">
    <subcellularLocation>
        <location evidence="1">Cytoplasm</location>
    </subcellularLocation>
</comment>
<dbReference type="eggNOG" id="COG2608">
    <property type="taxonomic scope" value="Bacteria"/>
</dbReference>
<dbReference type="SUPFAM" id="SSF55008">
    <property type="entry name" value="HMA, heavy metal-associated domain"/>
    <property type="match status" value="1"/>
</dbReference>
<dbReference type="NCBIfam" id="TIGR00003">
    <property type="entry name" value="copper ion binding protein"/>
    <property type="match status" value="1"/>
</dbReference>
<keyword evidence="4" id="KW-0479">Metal-binding</keyword>
<dbReference type="NCBIfam" id="NF033795">
    <property type="entry name" value="chaper_CopZ_Bs"/>
    <property type="match status" value="1"/>
</dbReference>
<dbReference type="STRING" id="574375.AZF08_21665"/>
<evidence type="ECO:0000256" key="3">
    <source>
        <dbReference type="ARBA" id="ARBA00022490"/>
    </source>
</evidence>
<dbReference type="RefSeq" id="WP_033678881.1">
    <property type="nucleotide sequence ID" value="NZ_JOTM01000058.1"/>
</dbReference>
<dbReference type="GO" id="GO:0005507">
    <property type="term" value="F:copper ion binding"/>
    <property type="evidence" value="ECO:0007669"/>
    <property type="project" value="InterPro"/>
</dbReference>
<keyword evidence="3" id="KW-0963">Cytoplasm</keyword>
<name>A0A073KHG6_9BACI</name>
<feature type="domain" description="HMA" evidence="7">
    <location>
        <begin position="1"/>
        <end position="67"/>
    </location>
</feature>
<protein>
    <recommendedName>
        <fullName evidence="2">Copper chaperone CopZ</fullName>
    </recommendedName>
</protein>
<dbReference type="InterPro" id="IPR017969">
    <property type="entry name" value="Heavy-metal-associated_CS"/>
</dbReference>
<dbReference type="InterPro" id="IPR006122">
    <property type="entry name" value="HMA_Cu_ion-bd"/>
</dbReference>
<dbReference type="PANTHER" id="PTHR46594:SF4">
    <property type="entry name" value="P-TYPE CATION-TRANSPORTING ATPASE"/>
    <property type="match status" value="1"/>
</dbReference>
<dbReference type="PROSITE" id="PS50846">
    <property type="entry name" value="HMA_2"/>
    <property type="match status" value="1"/>
</dbReference>
<evidence type="ECO:0000256" key="4">
    <source>
        <dbReference type="ARBA" id="ARBA00022723"/>
    </source>
</evidence>
<dbReference type="Gene3D" id="3.30.70.100">
    <property type="match status" value="1"/>
</dbReference>
<comment type="caution">
    <text evidence="8">The sequence shown here is derived from an EMBL/GenBank/DDBJ whole genome shotgun (WGS) entry which is preliminary data.</text>
</comment>
<keyword evidence="5" id="KW-0186">Copper</keyword>
<dbReference type="GO" id="GO:0005737">
    <property type="term" value="C:cytoplasm"/>
    <property type="evidence" value="ECO:0007669"/>
    <property type="project" value="UniProtKB-SubCell"/>
</dbReference>
<proteinExistence type="predicted"/>
<evidence type="ECO:0000313" key="9">
    <source>
        <dbReference type="Proteomes" id="UP000027778"/>
    </source>
</evidence>
<dbReference type="InterPro" id="IPR036163">
    <property type="entry name" value="HMA_dom_sf"/>
</dbReference>
<accession>A0A073KHG6</accession>
<dbReference type="PANTHER" id="PTHR46594">
    <property type="entry name" value="P-TYPE CATION-TRANSPORTING ATPASE"/>
    <property type="match status" value="1"/>
</dbReference>
<dbReference type="InterPro" id="IPR049740">
    <property type="entry name" value="CopZ"/>
</dbReference>
<dbReference type="InterPro" id="IPR006121">
    <property type="entry name" value="HMA_dom"/>
</dbReference>
<dbReference type="OrthoDB" id="9813965at2"/>
<evidence type="ECO:0000256" key="6">
    <source>
        <dbReference type="ARBA" id="ARBA00023186"/>
    </source>
</evidence>
<organism evidence="8 9">
    <name type="scientific">Bacillus gaemokensis</name>
    <dbReference type="NCBI Taxonomy" id="574375"/>
    <lineage>
        <taxon>Bacteria</taxon>
        <taxon>Bacillati</taxon>
        <taxon>Bacillota</taxon>
        <taxon>Bacilli</taxon>
        <taxon>Bacillales</taxon>
        <taxon>Bacillaceae</taxon>
        <taxon>Bacillus</taxon>
        <taxon>Bacillus cereus group</taxon>
    </lineage>
</organism>
<keyword evidence="6" id="KW-0143">Chaperone</keyword>
<evidence type="ECO:0000256" key="1">
    <source>
        <dbReference type="ARBA" id="ARBA00004496"/>
    </source>
</evidence>
<gene>
    <name evidence="8" type="ORF">BAGA_25105</name>
</gene>
<dbReference type="PRINTS" id="PR00942">
    <property type="entry name" value="CUATPASEI"/>
</dbReference>
<reference evidence="8 9" key="1">
    <citation type="submission" date="2014-06" db="EMBL/GenBank/DDBJ databases">
        <title>Draft genome sequence of Bacillus gaemokensis JCM 15801 (MCCC 1A00707).</title>
        <authorList>
            <person name="Lai Q."/>
            <person name="Liu Y."/>
            <person name="Shao Z."/>
        </authorList>
    </citation>
    <scope>NUCLEOTIDE SEQUENCE [LARGE SCALE GENOMIC DNA]</scope>
    <source>
        <strain evidence="8 9">JCM 15801</strain>
    </source>
</reference>
<dbReference type="CDD" id="cd00371">
    <property type="entry name" value="HMA"/>
    <property type="match status" value="1"/>
</dbReference>
<dbReference type="EMBL" id="JOTM01000058">
    <property type="protein sequence ID" value="KEK21778.1"/>
    <property type="molecule type" value="Genomic_DNA"/>
</dbReference>
<dbReference type="Pfam" id="PF00403">
    <property type="entry name" value="HMA"/>
    <property type="match status" value="1"/>
</dbReference>
<sequence>MNVILNVQGMTCNHCKMAVTGALQELAGVNSVEVALQAGTVTVEYDEEKVNLEQLKDTIEEQGYDIV</sequence>
<evidence type="ECO:0000256" key="5">
    <source>
        <dbReference type="ARBA" id="ARBA00023008"/>
    </source>
</evidence>
<dbReference type="Proteomes" id="UP000027778">
    <property type="component" value="Unassembled WGS sequence"/>
</dbReference>
<evidence type="ECO:0000256" key="2">
    <source>
        <dbReference type="ARBA" id="ARBA00015313"/>
    </source>
</evidence>